<reference evidence="1" key="2">
    <citation type="submission" date="2023-08" db="EMBL/GenBank/DDBJ databases">
        <title>Identification and characterization of horizontal gene transfer across gut microbiota members of farm animals based on homology search.</title>
        <authorList>
            <person name="Schwarzerova J."/>
            <person name="Nykrynova M."/>
            <person name="Jureckova K."/>
            <person name="Cejkova D."/>
            <person name="Rychlik I."/>
        </authorList>
    </citation>
    <scope>NUCLEOTIDE SEQUENCE</scope>
    <source>
        <strain evidence="1">15_COKtk</strain>
    </source>
</reference>
<organism evidence="1 2">
    <name type="scientific">Collinsella ihumii</name>
    <dbReference type="NCBI Taxonomy" id="1720204"/>
    <lineage>
        <taxon>Bacteria</taxon>
        <taxon>Bacillati</taxon>
        <taxon>Actinomycetota</taxon>
        <taxon>Coriobacteriia</taxon>
        <taxon>Coriobacteriales</taxon>
        <taxon>Coriobacteriaceae</taxon>
        <taxon>Collinsella</taxon>
    </lineage>
</organism>
<dbReference type="RefSeq" id="WP_289827371.1">
    <property type="nucleotide sequence ID" value="NZ_JAUEIR010000007.1"/>
</dbReference>
<evidence type="ECO:0000313" key="2">
    <source>
        <dbReference type="Proteomes" id="UP001168505"/>
    </source>
</evidence>
<dbReference type="Proteomes" id="UP001168505">
    <property type="component" value="Unassembled WGS sequence"/>
</dbReference>
<evidence type="ECO:0000313" key="1">
    <source>
        <dbReference type="EMBL" id="MDN0069726.1"/>
    </source>
</evidence>
<accession>A0AAW7K458</accession>
<protein>
    <submittedName>
        <fullName evidence="1">Uncharacterized protein</fullName>
    </submittedName>
</protein>
<gene>
    <name evidence="1" type="ORF">QVN40_08450</name>
</gene>
<sequence>MPSNQIDLEAFSTLQRALNEYIENLNESRAVLIVAADAFAQAMGSDPIAQKKIARLSDALNRLDDAARMAEAIVASARRKQLAAEQIVEEA</sequence>
<reference evidence="1" key="1">
    <citation type="submission" date="2023-06" db="EMBL/GenBank/DDBJ databases">
        <authorList>
            <person name="Zeman M."/>
            <person name="Kubasova T."/>
            <person name="Jahodarova E."/>
            <person name="Nykrynova M."/>
            <person name="Rychlik I."/>
        </authorList>
    </citation>
    <scope>NUCLEOTIDE SEQUENCE</scope>
    <source>
        <strain evidence="1">15_COKtk</strain>
    </source>
</reference>
<proteinExistence type="predicted"/>
<dbReference type="EMBL" id="JAUEIR010000007">
    <property type="protein sequence ID" value="MDN0069726.1"/>
    <property type="molecule type" value="Genomic_DNA"/>
</dbReference>
<dbReference type="AlphaFoldDB" id="A0AAW7K458"/>
<comment type="caution">
    <text evidence="1">The sequence shown here is derived from an EMBL/GenBank/DDBJ whole genome shotgun (WGS) entry which is preliminary data.</text>
</comment>
<name>A0AAW7K458_9ACTN</name>